<feature type="domain" description="PPM-type phosphatase" evidence="2">
    <location>
        <begin position="274"/>
        <end position="468"/>
    </location>
</feature>
<dbReference type="Proteomes" id="UP000235464">
    <property type="component" value="Chromosome I"/>
</dbReference>
<dbReference type="PANTHER" id="PTHR35801">
    <property type="entry name" value="PHOSPHOSERINE PHOSPHATASE RSBX"/>
    <property type="match status" value="1"/>
</dbReference>
<name>A0A2N9B0T7_STRCX</name>
<dbReference type="InterPro" id="IPR001932">
    <property type="entry name" value="PPM-type_phosphatase-like_dom"/>
</dbReference>
<evidence type="ECO:0000259" key="2">
    <source>
        <dbReference type="SMART" id="SM00331"/>
    </source>
</evidence>
<dbReference type="CDD" id="cd16934">
    <property type="entry name" value="HATPase_RsbT-like"/>
    <property type="match status" value="1"/>
</dbReference>
<protein>
    <submittedName>
        <fullName evidence="3">Serine/threonine-protein kinase RsbT</fullName>
        <ecNumber evidence="3">2.7.11.1</ecNumber>
    </submittedName>
</protein>
<dbReference type="EC" id="2.7.11.1" evidence="3"/>
<reference evidence="4" key="1">
    <citation type="submission" date="2017-11" db="EMBL/GenBank/DDBJ databases">
        <authorList>
            <person name="Wibberg D."/>
        </authorList>
    </citation>
    <scope>NUCLEOTIDE SEQUENCE [LARGE SCALE GENOMIC DNA]</scope>
</reference>
<accession>A0A2N9B0T7</accession>
<dbReference type="Pfam" id="PF13581">
    <property type="entry name" value="HATPase_c_2"/>
    <property type="match status" value="1"/>
</dbReference>
<proteinExistence type="predicted"/>
<feature type="region of interest" description="Disordered" evidence="1">
    <location>
        <begin position="450"/>
        <end position="474"/>
    </location>
</feature>
<feature type="region of interest" description="Disordered" evidence="1">
    <location>
        <begin position="139"/>
        <end position="178"/>
    </location>
</feature>
<dbReference type="Gene3D" id="3.60.40.10">
    <property type="entry name" value="PPM-type phosphatase domain"/>
    <property type="match status" value="1"/>
</dbReference>
<evidence type="ECO:0000313" key="3">
    <source>
        <dbReference type="EMBL" id="SOR76929.1"/>
    </source>
</evidence>
<dbReference type="InterPro" id="IPR036457">
    <property type="entry name" value="PPM-type-like_dom_sf"/>
</dbReference>
<dbReference type="InterPro" id="IPR036890">
    <property type="entry name" value="HATPase_C_sf"/>
</dbReference>
<evidence type="ECO:0000256" key="1">
    <source>
        <dbReference type="SAM" id="MobiDB-lite"/>
    </source>
</evidence>
<dbReference type="Pfam" id="PF07228">
    <property type="entry name" value="SpoIIE"/>
    <property type="match status" value="1"/>
</dbReference>
<feature type="region of interest" description="Disordered" evidence="1">
    <location>
        <begin position="226"/>
        <end position="272"/>
    </location>
</feature>
<dbReference type="RefSeq" id="WP_010033255.1">
    <property type="nucleotide sequence ID" value="NZ_LT962942.1"/>
</dbReference>
<feature type="compositionally biased region" description="Low complexity" evidence="1">
    <location>
        <begin position="163"/>
        <end position="173"/>
    </location>
</feature>
<dbReference type="InterPro" id="IPR039248">
    <property type="entry name" value="Ptase_RsbX"/>
</dbReference>
<organism evidence="3 4">
    <name type="scientific">Streptomyces chartreusis NRRL 3882</name>
    <dbReference type="NCBI Taxonomy" id="1079985"/>
    <lineage>
        <taxon>Bacteria</taxon>
        <taxon>Bacillati</taxon>
        <taxon>Actinomycetota</taxon>
        <taxon>Actinomycetes</taxon>
        <taxon>Kitasatosporales</taxon>
        <taxon>Streptomycetaceae</taxon>
        <taxon>Streptomyces</taxon>
    </lineage>
</organism>
<keyword evidence="4" id="KW-1185">Reference proteome</keyword>
<keyword evidence="3" id="KW-0808">Transferase</keyword>
<dbReference type="SMART" id="SM00331">
    <property type="entry name" value="PP2C_SIG"/>
    <property type="match status" value="1"/>
</dbReference>
<dbReference type="Gene3D" id="3.30.565.10">
    <property type="entry name" value="Histidine kinase-like ATPase, C-terminal domain"/>
    <property type="match status" value="1"/>
</dbReference>
<dbReference type="InterPro" id="IPR003594">
    <property type="entry name" value="HATPase_dom"/>
</dbReference>
<evidence type="ECO:0000313" key="4">
    <source>
        <dbReference type="Proteomes" id="UP000235464"/>
    </source>
</evidence>
<keyword evidence="3" id="KW-0418">Kinase</keyword>
<sequence>MPRVWDVPVRDSTRVRDARVAAESAAALAGLDERRTAAAALVATELATNLLKHAGVGQVLIDVVAPPAPREGGTRSRVVQIATIDHGPGIADLPAALRDGFSTTGSLGAGLGTCQRLADDFALHSTPGRGTVAVARLGTTPRGGGGPAGQVGADSVSGGRGPAEGAAVPGAPAWSEGGSRAGDWWPGGASPVGHAPVGAVACGALTGHGAVPGGAPGFPVQAGGVPGESGVLGKEPGPQPVSAVRNGEMPGPGAPDPEGRPGPSGERSAPVAGVRAGGVNIPYGGAEYSGDAWAWVRSGDRLTLMLADGLGHGPEAARASSAAVTALHRWAHLTPAESLRRLHDALKGTRGAAVALAQLDVRAGRLRFAGIGNVGARLRADGTWRPLLSRPGIVGVHRPATLREEEAEWAADRLLVLHTDGLPSRWTPPSDAGLPAADPAVTAAVAIRDASSPARPVRDDTAVAVLTPTPPERP</sequence>
<gene>
    <name evidence="3" type="primary">rsbT_2</name>
    <name evidence="3" type="ORF">SCNRRL3882_0407</name>
</gene>
<dbReference type="PANTHER" id="PTHR35801:SF1">
    <property type="entry name" value="PHOSPHOSERINE PHOSPHATASE RSBX"/>
    <property type="match status" value="1"/>
</dbReference>
<dbReference type="SUPFAM" id="SSF81606">
    <property type="entry name" value="PP2C-like"/>
    <property type="match status" value="1"/>
</dbReference>
<dbReference type="GO" id="GO:0004674">
    <property type="term" value="F:protein serine/threonine kinase activity"/>
    <property type="evidence" value="ECO:0007669"/>
    <property type="project" value="UniProtKB-EC"/>
</dbReference>
<dbReference type="AlphaFoldDB" id="A0A2N9B0T7"/>
<dbReference type="SUPFAM" id="SSF55874">
    <property type="entry name" value="ATPase domain of HSP90 chaperone/DNA topoisomerase II/histidine kinase"/>
    <property type="match status" value="1"/>
</dbReference>
<dbReference type="EMBL" id="LT963352">
    <property type="protein sequence ID" value="SOR76929.1"/>
    <property type="molecule type" value="Genomic_DNA"/>
</dbReference>